<name>C6WBK5_ACTMD</name>
<gene>
    <name evidence="2" type="ordered locus">Amir_1624</name>
</gene>
<protein>
    <submittedName>
        <fullName evidence="2">Uncharacterized protein</fullName>
    </submittedName>
</protein>
<dbReference type="KEGG" id="ami:Amir_1624"/>
<organism evidence="2 3">
    <name type="scientific">Actinosynnema mirum (strain ATCC 29888 / DSM 43827 / JCM 3225 / NBRC 14064 / NCIMB 13271 / NRRL B-12336 / IMRU 3971 / 101)</name>
    <dbReference type="NCBI Taxonomy" id="446462"/>
    <lineage>
        <taxon>Bacteria</taxon>
        <taxon>Bacillati</taxon>
        <taxon>Actinomycetota</taxon>
        <taxon>Actinomycetes</taxon>
        <taxon>Pseudonocardiales</taxon>
        <taxon>Pseudonocardiaceae</taxon>
        <taxon>Actinosynnema</taxon>
    </lineage>
</organism>
<feature type="compositionally biased region" description="Acidic residues" evidence="1">
    <location>
        <begin position="36"/>
        <end position="46"/>
    </location>
</feature>
<feature type="compositionally biased region" description="Basic and acidic residues" evidence="1">
    <location>
        <begin position="21"/>
        <end position="31"/>
    </location>
</feature>
<evidence type="ECO:0000313" key="3">
    <source>
        <dbReference type="Proteomes" id="UP000002213"/>
    </source>
</evidence>
<dbReference type="EMBL" id="CP001630">
    <property type="protein sequence ID" value="ACU35573.1"/>
    <property type="molecule type" value="Genomic_DNA"/>
</dbReference>
<feature type="region of interest" description="Disordered" evidence="1">
    <location>
        <begin position="13"/>
        <end position="67"/>
    </location>
</feature>
<dbReference type="AlphaFoldDB" id="C6WBK5"/>
<accession>C6WBK5</accession>
<reference evidence="2 3" key="1">
    <citation type="journal article" date="2009" name="Stand. Genomic Sci.">
        <title>Complete genome sequence of Actinosynnema mirum type strain (101).</title>
        <authorList>
            <person name="Land M."/>
            <person name="Lapidus A."/>
            <person name="Mayilraj S."/>
            <person name="Chen F."/>
            <person name="Copeland A."/>
            <person name="Del Rio T.G."/>
            <person name="Nolan M."/>
            <person name="Lucas S."/>
            <person name="Tice H."/>
            <person name="Cheng J.F."/>
            <person name="Chertkov O."/>
            <person name="Bruce D."/>
            <person name="Goodwin L."/>
            <person name="Pitluck S."/>
            <person name="Rohde M."/>
            <person name="Goker M."/>
            <person name="Pati A."/>
            <person name="Ivanova N."/>
            <person name="Mavromatis K."/>
            <person name="Chen A."/>
            <person name="Palaniappan K."/>
            <person name="Hauser L."/>
            <person name="Chang Y.J."/>
            <person name="Jeffries C.C."/>
            <person name="Brettin T."/>
            <person name="Detter J.C."/>
            <person name="Han C."/>
            <person name="Chain P."/>
            <person name="Tindall B.J."/>
            <person name="Bristow J."/>
            <person name="Eisen J.A."/>
            <person name="Markowitz V."/>
            <person name="Hugenholtz P."/>
            <person name="Kyrpides N.C."/>
            <person name="Klenk H.P."/>
        </authorList>
    </citation>
    <scope>NUCLEOTIDE SEQUENCE [LARGE SCALE GENOMIC DNA]</scope>
    <source>
        <strain evidence="3">ATCC 29888 / DSM 43827 / JCM 3225 / NBRC 14064 / NCIMB 13271 / NRRL B-12336 / IMRU 3971 / 101</strain>
    </source>
</reference>
<evidence type="ECO:0000313" key="2">
    <source>
        <dbReference type="EMBL" id="ACU35573.1"/>
    </source>
</evidence>
<keyword evidence="3" id="KW-1185">Reference proteome</keyword>
<dbReference type="Proteomes" id="UP000002213">
    <property type="component" value="Chromosome"/>
</dbReference>
<sequence>MTPVAQILARAAEEGWPTGMYDERVRPRAEPPAEPAAEEPAPDPEPDAGPWCRLTGDLGTPVWRSQE</sequence>
<dbReference type="HOGENOM" id="CLU_2802755_0_0_11"/>
<evidence type="ECO:0000256" key="1">
    <source>
        <dbReference type="SAM" id="MobiDB-lite"/>
    </source>
</evidence>
<proteinExistence type="predicted"/>
<dbReference type="STRING" id="446462.Amir_1624"/>